<evidence type="ECO:0000256" key="3">
    <source>
        <dbReference type="ARBA" id="ARBA00022692"/>
    </source>
</evidence>
<comment type="subcellular location">
    <subcellularLocation>
        <location evidence="1">Membrane</location>
        <topology evidence="1">Multi-pass membrane protein</topology>
    </subcellularLocation>
</comment>
<comment type="caution">
    <text evidence="8">The sequence shown here is derived from an EMBL/GenBank/DDBJ whole genome shotgun (WGS) entry which is preliminary data.</text>
</comment>
<name>A0A1E5V0A7_9POAL</name>
<dbReference type="EMBL" id="LWDX02056249">
    <property type="protein sequence ID" value="OEL18576.1"/>
    <property type="molecule type" value="Genomic_DNA"/>
</dbReference>
<dbReference type="PANTHER" id="PTHR48231">
    <property type="entry name" value="TMEM189_B_DMAIN DOMAIN-CONTAINING PROTEIN"/>
    <property type="match status" value="1"/>
</dbReference>
<protein>
    <submittedName>
        <fullName evidence="8">Fatty acid desaturase 4, chloroplastic</fullName>
    </submittedName>
</protein>
<evidence type="ECO:0000256" key="5">
    <source>
        <dbReference type="ARBA" id="ARBA00023136"/>
    </source>
</evidence>
<dbReference type="PANTHER" id="PTHR48231:SF1">
    <property type="entry name" value="OS08G0187900 PROTEIN"/>
    <property type="match status" value="1"/>
</dbReference>
<feature type="transmembrane region" description="Helical" evidence="6">
    <location>
        <begin position="24"/>
        <end position="45"/>
    </location>
</feature>
<dbReference type="Pfam" id="PF10520">
    <property type="entry name" value="Lipid_desat"/>
    <property type="match status" value="1"/>
</dbReference>
<feature type="domain" description="Lipid desaturase" evidence="7">
    <location>
        <begin position="65"/>
        <end position="237"/>
    </location>
</feature>
<dbReference type="AlphaFoldDB" id="A0A1E5V0A7"/>
<keyword evidence="3 6" id="KW-0812">Transmembrane</keyword>
<evidence type="ECO:0000313" key="9">
    <source>
        <dbReference type="Proteomes" id="UP000095767"/>
    </source>
</evidence>
<comment type="similarity">
    <text evidence="2">Belongs to the fatty acid desaturase CarF family.</text>
</comment>
<keyword evidence="5 6" id="KW-0472">Membrane</keyword>
<gene>
    <name evidence="8" type="ORF">BAE44_0020404</name>
</gene>
<evidence type="ECO:0000256" key="6">
    <source>
        <dbReference type="SAM" id="Phobius"/>
    </source>
</evidence>
<organism evidence="8 9">
    <name type="scientific">Dichanthelium oligosanthes</name>
    <dbReference type="NCBI Taxonomy" id="888268"/>
    <lineage>
        <taxon>Eukaryota</taxon>
        <taxon>Viridiplantae</taxon>
        <taxon>Streptophyta</taxon>
        <taxon>Embryophyta</taxon>
        <taxon>Tracheophyta</taxon>
        <taxon>Spermatophyta</taxon>
        <taxon>Magnoliopsida</taxon>
        <taxon>Liliopsida</taxon>
        <taxon>Poales</taxon>
        <taxon>Poaceae</taxon>
        <taxon>PACMAD clade</taxon>
        <taxon>Panicoideae</taxon>
        <taxon>Panicodae</taxon>
        <taxon>Paniceae</taxon>
        <taxon>Dichantheliinae</taxon>
        <taxon>Dichanthelium</taxon>
    </lineage>
</organism>
<dbReference type="Proteomes" id="UP000095767">
    <property type="component" value="Unassembled WGS sequence"/>
</dbReference>
<evidence type="ECO:0000256" key="2">
    <source>
        <dbReference type="ARBA" id="ARBA00007620"/>
    </source>
</evidence>
<feature type="transmembrane region" description="Helical" evidence="6">
    <location>
        <begin position="142"/>
        <end position="164"/>
    </location>
</feature>
<dbReference type="UniPathway" id="UPA00199"/>
<dbReference type="InterPro" id="IPR019547">
    <property type="entry name" value="Lipid_desat"/>
</dbReference>
<reference evidence="8 9" key="1">
    <citation type="submission" date="2016-09" db="EMBL/GenBank/DDBJ databases">
        <title>The draft genome of Dichanthelium oligosanthes: A C3 panicoid grass species.</title>
        <authorList>
            <person name="Studer A.J."/>
            <person name="Schnable J.C."/>
            <person name="Brutnell T.P."/>
        </authorList>
    </citation>
    <scope>NUCLEOTIDE SEQUENCE [LARGE SCALE GENOMIC DNA]</scope>
    <source>
        <strain evidence="9">cv. Kellogg 1175</strain>
        <tissue evidence="8">Leaf</tissue>
    </source>
</reference>
<dbReference type="STRING" id="888268.A0A1E5V0A7"/>
<evidence type="ECO:0000313" key="8">
    <source>
        <dbReference type="EMBL" id="OEL18576.1"/>
    </source>
</evidence>
<dbReference type="OrthoDB" id="5103at2759"/>
<keyword evidence="4 6" id="KW-1133">Transmembrane helix</keyword>
<keyword evidence="9" id="KW-1185">Reference proteome</keyword>
<evidence type="ECO:0000259" key="7">
    <source>
        <dbReference type="Pfam" id="PF10520"/>
    </source>
</evidence>
<proteinExistence type="inferred from homology"/>
<evidence type="ECO:0000256" key="4">
    <source>
        <dbReference type="ARBA" id="ARBA00022989"/>
    </source>
</evidence>
<dbReference type="GO" id="GO:0016020">
    <property type="term" value="C:membrane"/>
    <property type="evidence" value="ECO:0007669"/>
    <property type="project" value="UniProtKB-SubCell"/>
</dbReference>
<feature type="transmembrane region" description="Helical" evidence="6">
    <location>
        <begin position="116"/>
        <end position="136"/>
    </location>
</feature>
<dbReference type="GO" id="GO:0006631">
    <property type="term" value="P:fatty acid metabolic process"/>
    <property type="evidence" value="ECO:0007669"/>
    <property type="project" value="UniProtKB-UniPathway"/>
</dbReference>
<accession>A0A1E5V0A7</accession>
<sequence>MSTAPSSSHDVVPDELRSTWPQRAWTLAGSAAILATLVTSARLVAASGSASTDMLAAAVAAFAGYSLADLTTGVYHWSIDNYGDAETPVFGAQIVAFLDHHVHPSVITRLEPCNNLHVVAGAVAVALPAAGAALSVRGSPAAAHAFACAFAACIMLSVQFHAWAHERRSRLPLGVAALQDAGVLVSRSQHAVHHRPPYNSNYCTVSGMWNPVLDGCKVFEAAEKVIYLATGVQPRSWGMKT</sequence>
<evidence type="ECO:0000256" key="1">
    <source>
        <dbReference type="ARBA" id="ARBA00004141"/>
    </source>
</evidence>